<dbReference type="SUPFAM" id="SSF50978">
    <property type="entry name" value="WD40 repeat-like"/>
    <property type="match status" value="1"/>
</dbReference>
<accession>A0A8T0N9W9</accession>
<keyword evidence="1 3" id="KW-0853">WD repeat</keyword>
<dbReference type="Pfam" id="PF00400">
    <property type="entry name" value="WD40"/>
    <property type="match status" value="2"/>
</dbReference>
<evidence type="ECO:0000313" key="4">
    <source>
        <dbReference type="EMBL" id="KAG2545735.1"/>
    </source>
</evidence>
<dbReference type="SMART" id="SM00320">
    <property type="entry name" value="WD40"/>
    <property type="match status" value="4"/>
</dbReference>
<name>A0A8T0N9W9_PANVG</name>
<keyword evidence="5" id="KW-1185">Reference proteome</keyword>
<dbReference type="PROSITE" id="PS50294">
    <property type="entry name" value="WD_REPEATS_REGION"/>
    <property type="match status" value="1"/>
</dbReference>
<feature type="repeat" description="WD" evidence="3">
    <location>
        <begin position="89"/>
        <end position="124"/>
    </location>
</feature>
<proteinExistence type="predicted"/>
<organism evidence="4 5">
    <name type="scientific">Panicum virgatum</name>
    <name type="common">Blackwell switchgrass</name>
    <dbReference type="NCBI Taxonomy" id="38727"/>
    <lineage>
        <taxon>Eukaryota</taxon>
        <taxon>Viridiplantae</taxon>
        <taxon>Streptophyta</taxon>
        <taxon>Embryophyta</taxon>
        <taxon>Tracheophyta</taxon>
        <taxon>Spermatophyta</taxon>
        <taxon>Magnoliopsida</taxon>
        <taxon>Liliopsida</taxon>
        <taxon>Poales</taxon>
        <taxon>Poaceae</taxon>
        <taxon>PACMAD clade</taxon>
        <taxon>Panicoideae</taxon>
        <taxon>Panicodae</taxon>
        <taxon>Paniceae</taxon>
        <taxon>Panicinae</taxon>
        <taxon>Panicum</taxon>
        <taxon>Panicum sect. Hiantes</taxon>
    </lineage>
</organism>
<dbReference type="AlphaFoldDB" id="A0A8T0N9W9"/>
<keyword evidence="2" id="KW-0677">Repeat</keyword>
<dbReference type="EMBL" id="CM029053">
    <property type="protein sequence ID" value="KAG2545735.1"/>
    <property type="molecule type" value="Genomic_DNA"/>
</dbReference>
<protein>
    <submittedName>
        <fullName evidence="4">Uncharacterized protein</fullName>
    </submittedName>
</protein>
<comment type="caution">
    <text evidence="4">The sequence shown here is derived from an EMBL/GenBank/DDBJ whole genome shotgun (WGS) entry which is preliminary data.</text>
</comment>
<evidence type="ECO:0000256" key="3">
    <source>
        <dbReference type="PROSITE-ProRule" id="PRU00221"/>
    </source>
</evidence>
<gene>
    <name evidence="4" type="ORF">PVAP13_9KG229622</name>
</gene>
<dbReference type="PROSITE" id="PS00678">
    <property type="entry name" value="WD_REPEATS_1"/>
    <property type="match status" value="1"/>
</dbReference>
<dbReference type="PROSITE" id="PS50082">
    <property type="entry name" value="WD_REPEATS_2"/>
    <property type="match status" value="1"/>
</dbReference>
<dbReference type="InterPro" id="IPR036322">
    <property type="entry name" value="WD40_repeat_dom_sf"/>
</dbReference>
<evidence type="ECO:0000256" key="2">
    <source>
        <dbReference type="ARBA" id="ARBA00022737"/>
    </source>
</evidence>
<reference evidence="4" key="1">
    <citation type="submission" date="2020-05" db="EMBL/GenBank/DDBJ databases">
        <title>WGS assembly of Panicum virgatum.</title>
        <authorList>
            <person name="Lovell J.T."/>
            <person name="Jenkins J."/>
            <person name="Shu S."/>
            <person name="Juenger T.E."/>
            <person name="Schmutz J."/>
        </authorList>
    </citation>
    <scope>NUCLEOTIDE SEQUENCE</scope>
    <source>
        <strain evidence="4">AP13</strain>
    </source>
</reference>
<dbReference type="Proteomes" id="UP000823388">
    <property type="component" value="Chromosome 9K"/>
</dbReference>
<dbReference type="InterPro" id="IPR015943">
    <property type="entry name" value="WD40/YVTN_repeat-like_dom_sf"/>
</dbReference>
<dbReference type="InterPro" id="IPR001680">
    <property type="entry name" value="WD40_rpt"/>
</dbReference>
<dbReference type="PANTHER" id="PTHR10971">
    <property type="entry name" value="MRNA EXPORT FACTOR AND BUB3"/>
    <property type="match status" value="1"/>
</dbReference>
<dbReference type="Gene3D" id="2.130.10.10">
    <property type="entry name" value="YVTN repeat-like/Quinoprotein amine dehydrogenase"/>
    <property type="match status" value="1"/>
</dbReference>
<sequence>MARRSLAGGATAGAASRVRFAPTSNNLLVSSWDSGLRLYDADRNTLRFKAESEPALLDCCFEDESAAFACCSDGSVRRYDFRSVSQDTMGLHDDAVSCIEYSQTTGQIVTGSLDKKLQLWDTKTKNFSCGITFDSDVSSLSVCGMYISVAVARNVYFYDMRNLTGPVKAKFSPLEYHIRCLQSSLQWNGYVAGSVDGVVALNYLDDVIDGNMGYAFRCHPNSRSGRSNLVPINCIAIHPCKKIFVTGDDGGYAIAWDAQSKKKLLEFPSYSSSVASMAYNHSGQLLAVAPNYYHEVDTMMEEHQIFIEAADDFKRKPHVVKDPSNQT</sequence>
<evidence type="ECO:0000256" key="1">
    <source>
        <dbReference type="ARBA" id="ARBA00022574"/>
    </source>
</evidence>
<evidence type="ECO:0000313" key="5">
    <source>
        <dbReference type="Proteomes" id="UP000823388"/>
    </source>
</evidence>
<dbReference type="InterPro" id="IPR019775">
    <property type="entry name" value="WD40_repeat_CS"/>
</dbReference>